<keyword evidence="2" id="KW-0472">Membrane</keyword>
<keyword evidence="2" id="KW-0812">Transmembrane</keyword>
<name>A0A1H6C9D4_9BACT</name>
<evidence type="ECO:0000313" key="3">
    <source>
        <dbReference type="EMBL" id="SEG69512.1"/>
    </source>
</evidence>
<gene>
    <name evidence="3" type="ORF">SAMN05421819_4355</name>
</gene>
<feature type="coiled-coil region" evidence="1">
    <location>
        <begin position="73"/>
        <end position="100"/>
    </location>
</feature>
<keyword evidence="4" id="KW-1185">Reference proteome</keyword>
<feature type="transmembrane region" description="Helical" evidence="2">
    <location>
        <begin position="113"/>
        <end position="133"/>
    </location>
</feature>
<evidence type="ECO:0000313" key="4">
    <source>
        <dbReference type="Proteomes" id="UP000236728"/>
    </source>
</evidence>
<keyword evidence="2" id="KW-1133">Transmembrane helix</keyword>
<dbReference type="AlphaFoldDB" id="A0A1H6C9D4"/>
<accession>A0A1H6C9D4</accession>
<reference evidence="3 4" key="1">
    <citation type="submission" date="2016-10" db="EMBL/GenBank/DDBJ databases">
        <authorList>
            <person name="de Groot N.N."/>
        </authorList>
    </citation>
    <scope>NUCLEOTIDE SEQUENCE [LARGE SCALE GENOMIC DNA]</scope>
    <source>
        <strain evidence="3 4">DSM 22489</strain>
    </source>
</reference>
<keyword evidence="1" id="KW-0175">Coiled coil</keyword>
<evidence type="ECO:0000256" key="2">
    <source>
        <dbReference type="SAM" id="Phobius"/>
    </source>
</evidence>
<sequence>MWPKALAQILELLPHVSRVLPLADRFLASRQSNDEANRQALEGATAHMAAVTEGLRADLGQVTASHAGLYRQMNEITAKVDDAARDARAAKDAAASLEAKLAGIVATQARLQLLLTVAVALLAVVVLLLPFLFHAVASR</sequence>
<protein>
    <submittedName>
        <fullName evidence="3">Uncharacterized protein</fullName>
    </submittedName>
</protein>
<proteinExistence type="predicted"/>
<organism evidence="3 4">
    <name type="scientific">Bryocella elongata</name>
    <dbReference type="NCBI Taxonomy" id="863522"/>
    <lineage>
        <taxon>Bacteria</taxon>
        <taxon>Pseudomonadati</taxon>
        <taxon>Acidobacteriota</taxon>
        <taxon>Terriglobia</taxon>
        <taxon>Terriglobales</taxon>
        <taxon>Acidobacteriaceae</taxon>
        <taxon>Bryocella</taxon>
    </lineage>
</organism>
<evidence type="ECO:0000256" key="1">
    <source>
        <dbReference type="SAM" id="Coils"/>
    </source>
</evidence>
<dbReference type="Proteomes" id="UP000236728">
    <property type="component" value="Unassembled WGS sequence"/>
</dbReference>
<dbReference type="EMBL" id="FNVA01000009">
    <property type="protein sequence ID" value="SEG69512.1"/>
    <property type="molecule type" value="Genomic_DNA"/>
</dbReference>